<reference evidence="1 2" key="1">
    <citation type="submission" date="2019-08" db="EMBL/GenBank/DDBJ databases">
        <title>In-depth cultivation of the pig gut microbiome towards novel bacterial diversity and tailored functional studies.</title>
        <authorList>
            <person name="Wylensek D."/>
            <person name="Hitch T.C.A."/>
            <person name="Clavel T."/>
        </authorList>
    </citation>
    <scope>NUCLEOTIDE SEQUENCE [LARGE SCALE GENOMIC DNA]</scope>
    <source>
        <strain evidence="1 2">BL-178-WT-3A</strain>
    </source>
</reference>
<dbReference type="OrthoDB" id="9795089at2"/>
<dbReference type="AlphaFoldDB" id="A0A6N7WQG3"/>
<dbReference type="RefSeq" id="WP_154455209.1">
    <property type="nucleotide sequence ID" value="NZ_JAXFLC010000033.1"/>
</dbReference>
<dbReference type="Proteomes" id="UP000471052">
    <property type="component" value="Unassembled WGS sequence"/>
</dbReference>
<proteinExistence type="predicted"/>
<evidence type="ECO:0000313" key="2">
    <source>
        <dbReference type="Proteomes" id="UP000471052"/>
    </source>
</evidence>
<accession>A0A6N7WQG3</accession>
<protein>
    <submittedName>
        <fullName evidence="1">Uncharacterized protein</fullName>
    </submittedName>
</protein>
<sequence length="71" mass="8157">MTAYDDVLSPLTGWFQIFNRQHFSVTAFLDNWLEPAQILSPGLWFKKYPFCSTSNAGYDLGEKAYQFGIRG</sequence>
<organism evidence="1 2">
    <name type="scientific">Streptococcus alactolyticus</name>
    <dbReference type="NCBI Taxonomy" id="29389"/>
    <lineage>
        <taxon>Bacteria</taxon>
        <taxon>Bacillati</taxon>
        <taxon>Bacillota</taxon>
        <taxon>Bacilli</taxon>
        <taxon>Lactobacillales</taxon>
        <taxon>Streptococcaceae</taxon>
        <taxon>Streptococcus</taxon>
    </lineage>
</organism>
<dbReference type="EMBL" id="VUNP01000029">
    <property type="protein sequence ID" value="MST54085.1"/>
    <property type="molecule type" value="Genomic_DNA"/>
</dbReference>
<comment type="caution">
    <text evidence="1">The sequence shown here is derived from an EMBL/GenBank/DDBJ whole genome shotgun (WGS) entry which is preliminary data.</text>
</comment>
<gene>
    <name evidence="1" type="ORF">FYJ82_06765</name>
</gene>
<dbReference type="GeneID" id="99636597"/>
<evidence type="ECO:0000313" key="1">
    <source>
        <dbReference type="EMBL" id="MST54085.1"/>
    </source>
</evidence>
<name>A0A6N7WQG3_STRAY</name>